<gene>
    <name evidence="2" type="ORF">GCM10023353_13730</name>
</gene>
<dbReference type="InterPro" id="IPR036866">
    <property type="entry name" value="RibonucZ/Hydroxyglut_hydro"/>
</dbReference>
<dbReference type="Pfam" id="PF12706">
    <property type="entry name" value="Lactamase_B_2"/>
    <property type="match status" value="1"/>
</dbReference>
<sequence length="369" mass="39206">MLAGELRHVRGEIGAVAPRGKRFRNTEPSASFAPEGLWRGLREMRRGGDRRRPASAIPVIVPDVGAAAGECAATWLGHATVLLEIEGRRVLTDPVLRYRCSPSRWVGPRRLHRPPVTASGLPPVEAVLISHDHYDHLERATVVRLARTQDCTFIVPTGVAAHLRRWGIDDGRIVELGWGSSAVVAGLTFTSCEVRHFSGRGLRRDGTQWAGWSVAGARRRVFFGGDSGYTSAFRTAGDAHGPFDLTVLPIGAYSTLWPDIHMTPEEAVSACSDLNPGGRATLLPVHWGTFDLAPHAWSEPIERLCAAVGSPAGGGHGDGIALAVPRPGHRVELGPLSGGAGTAGGSVDGAVGLLGDGGDRWWSDDRIAG</sequence>
<dbReference type="PANTHER" id="PTHR15032">
    <property type="entry name" value="N-ACYL-PHOSPHATIDYLETHANOLAMINE-HYDROLYZING PHOSPHOLIPASE D"/>
    <property type="match status" value="1"/>
</dbReference>
<accession>A0ABP9CGY1</accession>
<protein>
    <submittedName>
        <fullName evidence="2">MBL fold metallo-hydrolase</fullName>
    </submittedName>
</protein>
<dbReference type="PANTHER" id="PTHR15032:SF4">
    <property type="entry name" value="N-ACYL-PHOSPHATIDYLETHANOLAMINE-HYDROLYZING PHOSPHOLIPASE D"/>
    <property type="match status" value="1"/>
</dbReference>
<dbReference type="InterPro" id="IPR001279">
    <property type="entry name" value="Metallo-B-lactamas"/>
</dbReference>
<organism evidence="2 3">
    <name type="scientific">Tomitella cavernea</name>
    <dbReference type="NCBI Taxonomy" id="1387982"/>
    <lineage>
        <taxon>Bacteria</taxon>
        <taxon>Bacillati</taxon>
        <taxon>Actinomycetota</taxon>
        <taxon>Actinomycetes</taxon>
        <taxon>Mycobacteriales</taxon>
        <taxon>Tomitella</taxon>
    </lineage>
</organism>
<feature type="domain" description="Metallo-beta-lactamase" evidence="1">
    <location>
        <begin position="88"/>
        <end position="287"/>
    </location>
</feature>
<dbReference type="EMBL" id="BAABKQ010000001">
    <property type="protein sequence ID" value="GAA4810631.1"/>
    <property type="molecule type" value="Genomic_DNA"/>
</dbReference>
<dbReference type="Proteomes" id="UP001500839">
    <property type="component" value="Unassembled WGS sequence"/>
</dbReference>
<proteinExistence type="predicted"/>
<dbReference type="SUPFAM" id="SSF56281">
    <property type="entry name" value="Metallo-hydrolase/oxidoreductase"/>
    <property type="match status" value="1"/>
</dbReference>
<evidence type="ECO:0000259" key="1">
    <source>
        <dbReference type="Pfam" id="PF12706"/>
    </source>
</evidence>
<evidence type="ECO:0000313" key="2">
    <source>
        <dbReference type="EMBL" id="GAA4810631.1"/>
    </source>
</evidence>
<comment type="caution">
    <text evidence="2">The sequence shown here is derived from an EMBL/GenBank/DDBJ whole genome shotgun (WGS) entry which is preliminary data.</text>
</comment>
<keyword evidence="3" id="KW-1185">Reference proteome</keyword>
<dbReference type="Gene3D" id="3.60.15.10">
    <property type="entry name" value="Ribonuclease Z/Hydroxyacylglutathione hydrolase-like"/>
    <property type="match status" value="1"/>
</dbReference>
<evidence type="ECO:0000313" key="3">
    <source>
        <dbReference type="Proteomes" id="UP001500839"/>
    </source>
</evidence>
<name>A0ABP9CGY1_9ACTN</name>
<reference evidence="3" key="1">
    <citation type="journal article" date="2019" name="Int. J. Syst. Evol. Microbiol.">
        <title>The Global Catalogue of Microorganisms (GCM) 10K type strain sequencing project: providing services to taxonomists for standard genome sequencing and annotation.</title>
        <authorList>
            <consortium name="The Broad Institute Genomics Platform"/>
            <consortium name="The Broad Institute Genome Sequencing Center for Infectious Disease"/>
            <person name="Wu L."/>
            <person name="Ma J."/>
        </authorList>
    </citation>
    <scope>NUCLEOTIDE SEQUENCE [LARGE SCALE GENOMIC DNA]</scope>
    <source>
        <strain evidence="3">JCM 18542</strain>
    </source>
</reference>